<dbReference type="PANTHER" id="PTHR12069">
    <property type="entry name" value="DNA-DIRECTED RNA POLYMERASES III 80 KDA POLYPEPTIDE RNA POLYMERASE III SUBUNIT 5"/>
    <property type="match status" value="1"/>
</dbReference>
<comment type="caution">
    <text evidence="2">The sequence shown here is derived from an EMBL/GenBank/DDBJ whole genome shotgun (WGS) entry which is preliminary data.</text>
</comment>
<dbReference type="STRING" id="212602.A0A420I0R1"/>
<dbReference type="InterPro" id="IPR006886">
    <property type="entry name" value="RNA_pol_III_Rpc5"/>
</dbReference>
<accession>A0A420I0R1</accession>
<dbReference type="Proteomes" id="UP000286134">
    <property type="component" value="Unassembled WGS sequence"/>
</dbReference>
<evidence type="ECO:0000313" key="3">
    <source>
        <dbReference type="Proteomes" id="UP000286134"/>
    </source>
</evidence>
<evidence type="ECO:0000313" key="2">
    <source>
        <dbReference type="EMBL" id="RKF63276.1"/>
    </source>
</evidence>
<organism evidence="2 3">
    <name type="scientific">Erysiphe neolycopersici</name>
    <dbReference type="NCBI Taxonomy" id="212602"/>
    <lineage>
        <taxon>Eukaryota</taxon>
        <taxon>Fungi</taxon>
        <taxon>Dikarya</taxon>
        <taxon>Ascomycota</taxon>
        <taxon>Pezizomycotina</taxon>
        <taxon>Leotiomycetes</taxon>
        <taxon>Erysiphales</taxon>
        <taxon>Erysiphaceae</taxon>
        <taxon>Erysiphe</taxon>
    </lineage>
</organism>
<sequence length="350" mass="39300">MSQDEDPIKASYEVFVKPRISADRQAYILQFPNRDARQNYNAALGAEPLNMRIKPTAGMIEMDVPIDPFNNYDREKGIKWGDALNKSQMAKGSGSHGLPGGFGIGGTQPTGRGRGRGGTIGNQEMSQESILRDFEAAVQSEKVLTRQTLGGQAISKDRTTPQYMIGTFRKNQLHLTPVDEIVQMRPQFHHIDAAVEQDRLSRVREPNTAAKTEARAVQMTIKSQTDSNNINNAERPMAVRIATAQAEPWKNYRYIDEDEDEAWFEYSQSMFVCPGVERTEDILPKLPQLKSKYTDSEFLDVISGQRDSARLAKNKMKERKSDKDNTKTSNQNQSNSKGNDLSTDSDSEDE</sequence>
<keyword evidence="3" id="KW-1185">Reference proteome</keyword>
<reference evidence="2 3" key="1">
    <citation type="journal article" date="2018" name="BMC Genomics">
        <title>Comparative genome analyses reveal sequence features reflecting distinct modes of host-adaptation between dicot and monocot powdery mildew.</title>
        <authorList>
            <person name="Wu Y."/>
            <person name="Ma X."/>
            <person name="Pan Z."/>
            <person name="Kale S.D."/>
            <person name="Song Y."/>
            <person name="King H."/>
            <person name="Zhang Q."/>
            <person name="Presley C."/>
            <person name="Deng X."/>
            <person name="Wei C.I."/>
            <person name="Xiao S."/>
        </authorList>
    </citation>
    <scope>NUCLEOTIDE SEQUENCE [LARGE SCALE GENOMIC DNA]</scope>
    <source>
        <strain evidence="2">UMSG2</strain>
    </source>
</reference>
<dbReference type="EMBL" id="MCFK01002672">
    <property type="protein sequence ID" value="RKF63276.1"/>
    <property type="molecule type" value="Genomic_DNA"/>
</dbReference>
<dbReference type="Pfam" id="PF04801">
    <property type="entry name" value="RPC5"/>
    <property type="match status" value="2"/>
</dbReference>
<protein>
    <recommendedName>
        <fullName evidence="4">DNA-directed RNA polymerase III subunit rpc5</fullName>
    </recommendedName>
</protein>
<name>A0A420I0R1_9PEZI</name>
<dbReference type="PANTHER" id="PTHR12069:SF0">
    <property type="entry name" value="DNA-DIRECTED RNA POLYMERASE III SUBUNIT RPC5"/>
    <property type="match status" value="1"/>
</dbReference>
<feature type="region of interest" description="Disordered" evidence="1">
    <location>
        <begin position="305"/>
        <end position="350"/>
    </location>
</feature>
<feature type="region of interest" description="Disordered" evidence="1">
    <location>
        <begin position="89"/>
        <end position="119"/>
    </location>
</feature>
<evidence type="ECO:0008006" key="4">
    <source>
        <dbReference type="Google" id="ProtNLM"/>
    </source>
</evidence>
<evidence type="ECO:0000256" key="1">
    <source>
        <dbReference type="SAM" id="MobiDB-lite"/>
    </source>
</evidence>
<dbReference type="GO" id="GO:0042797">
    <property type="term" value="P:tRNA transcription by RNA polymerase III"/>
    <property type="evidence" value="ECO:0007669"/>
    <property type="project" value="TreeGrafter"/>
</dbReference>
<proteinExistence type="predicted"/>
<gene>
    <name evidence="2" type="ORF">OnM2_026081</name>
</gene>
<feature type="compositionally biased region" description="Low complexity" evidence="1">
    <location>
        <begin position="327"/>
        <end position="337"/>
    </location>
</feature>
<dbReference type="OrthoDB" id="340681at2759"/>
<dbReference type="AlphaFoldDB" id="A0A420I0R1"/>
<dbReference type="GO" id="GO:0005666">
    <property type="term" value="C:RNA polymerase III complex"/>
    <property type="evidence" value="ECO:0007669"/>
    <property type="project" value="TreeGrafter"/>
</dbReference>
<feature type="compositionally biased region" description="Gly residues" evidence="1">
    <location>
        <begin position="94"/>
        <end position="108"/>
    </location>
</feature>